<proteinExistence type="predicted"/>
<dbReference type="AlphaFoldDB" id="A0A3P7LFN5"/>
<gene>
    <name evidence="2" type="ORF">DILT_LOCUS6498</name>
</gene>
<protein>
    <submittedName>
        <fullName evidence="2">Uncharacterized protein</fullName>
    </submittedName>
</protein>
<dbReference type="Proteomes" id="UP000281553">
    <property type="component" value="Unassembled WGS sequence"/>
</dbReference>
<name>A0A3P7LFN5_DIBLA</name>
<feature type="region of interest" description="Disordered" evidence="1">
    <location>
        <begin position="12"/>
        <end position="32"/>
    </location>
</feature>
<accession>A0A3P7LFN5</accession>
<reference evidence="2 3" key="1">
    <citation type="submission" date="2018-11" db="EMBL/GenBank/DDBJ databases">
        <authorList>
            <consortium name="Pathogen Informatics"/>
        </authorList>
    </citation>
    <scope>NUCLEOTIDE SEQUENCE [LARGE SCALE GENOMIC DNA]</scope>
</reference>
<evidence type="ECO:0000256" key="1">
    <source>
        <dbReference type="SAM" id="MobiDB-lite"/>
    </source>
</evidence>
<organism evidence="2 3">
    <name type="scientific">Dibothriocephalus latus</name>
    <name type="common">Fish tapeworm</name>
    <name type="synonym">Diphyllobothrium latum</name>
    <dbReference type="NCBI Taxonomy" id="60516"/>
    <lineage>
        <taxon>Eukaryota</taxon>
        <taxon>Metazoa</taxon>
        <taxon>Spiralia</taxon>
        <taxon>Lophotrochozoa</taxon>
        <taxon>Platyhelminthes</taxon>
        <taxon>Cestoda</taxon>
        <taxon>Eucestoda</taxon>
        <taxon>Diphyllobothriidea</taxon>
        <taxon>Diphyllobothriidae</taxon>
        <taxon>Dibothriocephalus</taxon>
    </lineage>
</organism>
<sequence>MILAACVGHRNVPDEKDSIEPSSTKQYQAEEPKRNVADFDERVYILSFDTVLASKVAGIGEMQVGNVNKLKEEQKAQYGS</sequence>
<evidence type="ECO:0000313" key="2">
    <source>
        <dbReference type="EMBL" id="VDN10667.1"/>
    </source>
</evidence>
<evidence type="ECO:0000313" key="3">
    <source>
        <dbReference type="Proteomes" id="UP000281553"/>
    </source>
</evidence>
<keyword evidence="3" id="KW-1185">Reference proteome</keyword>
<dbReference type="EMBL" id="UYRU01049681">
    <property type="protein sequence ID" value="VDN10667.1"/>
    <property type="molecule type" value="Genomic_DNA"/>
</dbReference>